<dbReference type="InterPro" id="IPR053925">
    <property type="entry name" value="RecX_HTH_3rd"/>
</dbReference>
<evidence type="ECO:0000256" key="4">
    <source>
        <dbReference type="ARBA" id="ARBA00022490"/>
    </source>
</evidence>
<evidence type="ECO:0000313" key="10">
    <source>
        <dbReference type="Proteomes" id="UP000006322"/>
    </source>
</evidence>
<dbReference type="GO" id="GO:0005737">
    <property type="term" value="C:cytoplasm"/>
    <property type="evidence" value="ECO:0007669"/>
    <property type="project" value="UniProtKB-SubCell"/>
</dbReference>
<dbReference type="PANTHER" id="PTHR33602">
    <property type="entry name" value="REGULATORY PROTEIN RECX FAMILY PROTEIN"/>
    <property type="match status" value="1"/>
</dbReference>
<dbReference type="AlphaFoldDB" id="K6ZB94"/>
<dbReference type="Pfam" id="PF21982">
    <property type="entry name" value="RecX_HTH1"/>
    <property type="match status" value="1"/>
</dbReference>
<evidence type="ECO:0000259" key="8">
    <source>
        <dbReference type="Pfam" id="PF21982"/>
    </source>
</evidence>
<dbReference type="RefSeq" id="WP_007105140.1">
    <property type="nucleotide sequence ID" value="NZ_BAER01000058.1"/>
</dbReference>
<dbReference type="OrthoDB" id="7066780at2"/>
<dbReference type="EMBL" id="BAER01000058">
    <property type="protein sequence ID" value="GAC33361.1"/>
    <property type="molecule type" value="Genomic_DNA"/>
</dbReference>
<evidence type="ECO:0000259" key="7">
    <source>
        <dbReference type="Pfam" id="PF21981"/>
    </source>
</evidence>
<accession>K6ZB94</accession>
<dbReference type="Pfam" id="PF21981">
    <property type="entry name" value="RecX_HTH3"/>
    <property type="match status" value="1"/>
</dbReference>
<evidence type="ECO:0000256" key="5">
    <source>
        <dbReference type="HAMAP-Rule" id="MF_01114"/>
    </source>
</evidence>
<keyword evidence="4 5" id="KW-0963">Cytoplasm</keyword>
<sequence>MTDNESKNIKYSITKYLSMREHSHHELLQKLLAKGYEQALCVERIKQFQEADIQSDLRFAEMIVRSRVAKGVGEQRIRHELNQQHVADELIEQAIAEQEIDWDELVLQVAVKKFGHKPAKDWPEQQKRNRFLQYRGFSHEQIRRLESAF</sequence>
<comment type="subcellular location">
    <subcellularLocation>
        <location evidence="1 5">Cytoplasm</location>
    </subcellularLocation>
</comment>
<dbReference type="InterPro" id="IPR036388">
    <property type="entry name" value="WH-like_DNA-bd_sf"/>
</dbReference>
<dbReference type="InterPro" id="IPR003783">
    <property type="entry name" value="Regulatory_RecX"/>
</dbReference>
<comment type="similarity">
    <text evidence="2 5">Belongs to the RecX family.</text>
</comment>
<evidence type="ECO:0000256" key="1">
    <source>
        <dbReference type="ARBA" id="ARBA00004496"/>
    </source>
</evidence>
<evidence type="ECO:0000313" key="9">
    <source>
        <dbReference type="EMBL" id="GAC33361.1"/>
    </source>
</evidence>
<name>K6ZB94_9ALTE</name>
<evidence type="ECO:0000256" key="3">
    <source>
        <dbReference type="ARBA" id="ARBA00018111"/>
    </source>
</evidence>
<feature type="domain" description="RecX first three-helical" evidence="8">
    <location>
        <begin position="15"/>
        <end position="39"/>
    </location>
</feature>
<reference evidence="10" key="1">
    <citation type="journal article" date="2014" name="Environ. Microbiol.">
        <title>Comparative genomics of the marine bacterial genus Glaciecola reveals the high degree of genomic diversity and genomic characteristic for cold adaptation.</title>
        <authorList>
            <person name="Qin Q.L."/>
            <person name="Xie B.B."/>
            <person name="Yu Y."/>
            <person name="Shu Y.L."/>
            <person name="Rong J.C."/>
            <person name="Zhang Y.J."/>
            <person name="Zhao D.L."/>
            <person name="Chen X.L."/>
            <person name="Zhang X.Y."/>
            <person name="Chen B."/>
            <person name="Zhou B.C."/>
            <person name="Zhang Y.Z."/>
        </authorList>
    </citation>
    <scope>NUCLEOTIDE SEQUENCE [LARGE SCALE GENOMIC DNA]</scope>
    <source>
        <strain evidence="10">LMG 21857</strain>
    </source>
</reference>
<dbReference type="STRING" id="1129793.GPLA_2459"/>
<evidence type="ECO:0000256" key="2">
    <source>
        <dbReference type="ARBA" id="ARBA00009695"/>
    </source>
</evidence>
<comment type="function">
    <text evidence="5">Modulates RecA activity.</text>
</comment>
<proteinExistence type="inferred from homology"/>
<gene>
    <name evidence="5 9" type="primary">recX</name>
    <name evidence="9" type="ORF">GPLA_2459</name>
</gene>
<feature type="domain" description="RecX second three-helical" evidence="6">
    <location>
        <begin position="55"/>
        <end position="95"/>
    </location>
</feature>
<dbReference type="GO" id="GO:0006282">
    <property type="term" value="P:regulation of DNA repair"/>
    <property type="evidence" value="ECO:0007669"/>
    <property type="project" value="UniProtKB-UniRule"/>
</dbReference>
<dbReference type="Gene3D" id="1.10.10.10">
    <property type="entry name" value="Winged helix-like DNA-binding domain superfamily/Winged helix DNA-binding domain"/>
    <property type="match status" value="3"/>
</dbReference>
<dbReference type="Proteomes" id="UP000006322">
    <property type="component" value="Unassembled WGS sequence"/>
</dbReference>
<comment type="caution">
    <text evidence="9">The sequence shown here is derived from an EMBL/GenBank/DDBJ whole genome shotgun (WGS) entry which is preliminary data.</text>
</comment>
<dbReference type="InterPro" id="IPR053926">
    <property type="entry name" value="RecX_HTH_1st"/>
</dbReference>
<dbReference type="HAMAP" id="MF_01114">
    <property type="entry name" value="RecX"/>
    <property type="match status" value="1"/>
</dbReference>
<organism evidence="9 10">
    <name type="scientific">Paraglaciecola polaris LMG 21857</name>
    <dbReference type="NCBI Taxonomy" id="1129793"/>
    <lineage>
        <taxon>Bacteria</taxon>
        <taxon>Pseudomonadati</taxon>
        <taxon>Pseudomonadota</taxon>
        <taxon>Gammaproteobacteria</taxon>
        <taxon>Alteromonadales</taxon>
        <taxon>Alteromonadaceae</taxon>
        <taxon>Paraglaciecola</taxon>
    </lineage>
</organism>
<dbReference type="InterPro" id="IPR053924">
    <property type="entry name" value="RecX_HTH_2nd"/>
</dbReference>
<protein>
    <recommendedName>
        <fullName evidence="3 5">Regulatory protein RecX</fullName>
    </recommendedName>
</protein>
<evidence type="ECO:0000259" key="6">
    <source>
        <dbReference type="Pfam" id="PF02631"/>
    </source>
</evidence>
<dbReference type="PANTHER" id="PTHR33602:SF1">
    <property type="entry name" value="REGULATORY PROTEIN RECX FAMILY PROTEIN"/>
    <property type="match status" value="1"/>
</dbReference>
<dbReference type="Pfam" id="PF02631">
    <property type="entry name" value="RecX_HTH2"/>
    <property type="match status" value="1"/>
</dbReference>
<keyword evidence="10" id="KW-1185">Reference proteome</keyword>
<feature type="domain" description="RecX third three-helical" evidence="7">
    <location>
        <begin position="104"/>
        <end position="144"/>
    </location>
</feature>